<gene>
    <name evidence="2" type="primary">bdlA_5</name>
    <name evidence="2" type="ORF">NCTC10038_04742</name>
</gene>
<dbReference type="Pfam" id="PF08447">
    <property type="entry name" value="PAS_3"/>
    <property type="match status" value="1"/>
</dbReference>
<dbReference type="PROSITE" id="PS50111">
    <property type="entry name" value="CHEMOTAXIS_TRANSDUC_2"/>
    <property type="match status" value="1"/>
</dbReference>
<dbReference type="InterPro" id="IPR013655">
    <property type="entry name" value="PAS_fold_3"/>
</dbReference>
<keyword evidence="1" id="KW-0808">Transferase</keyword>
<dbReference type="Pfam" id="PF08448">
    <property type="entry name" value="PAS_4"/>
    <property type="match status" value="1"/>
</dbReference>
<proteinExistence type="predicted"/>
<dbReference type="GO" id="GO:0006935">
    <property type="term" value="P:chemotaxis"/>
    <property type="evidence" value="ECO:0007669"/>
    <property type="project" value="UniProtKB-ARBA"/>
</dbReference>
<dbReference type="InterPro" id="IPR000014">
    <property type="entry name" value="PAS"/>
</dbReference>
<dbReference type="InterPro" id="IPR000700">
    <property type="entry name" value="PAS-assoc_C"/>
</dbReference>
<dbReference type="Proteomes" id="UP000248640">
    <property type="component" value="Chromosome 1"/>
</dbReference>
<dbReference type="Gene3D" id="1.10.287.950">
    <property type="entry name" value="Methyl-accepting chemotaxis protein"/>
    <property type="match status" value="1"/>
</dbReference>
<dbReference type="GO" id="GO:0016301">
    <property type="term" value="F:kinase activity"/>
    <property type="evidence" value="ECO:0007669"/>
    <property type="project" value="UniProtKB-KW"/>
</dbReference>
<organism evidence="2 3">
    <name type="scientific">Pseudomonas fluorescens</name>
    <dbReference type="NCBI Taxonomy" id="294"/>
    <lineage>
        <taxon>Bacteria</taxon>
        <taxon>Pseudomonadati</taxon>
        <taxon>Pseudomonadota</taxon>
        <taxon>Gammaproteobacteria</taxon>
        <taxon>Pseudomonadales</taxon>
        <taxon>Pseudomonadaceae</taxon>
        <taxon>Pseudomonas</taxon>
    </lineage>
</organism>
<evidence type="ECO:0000313" key="3">
    <source>
        <dbReference type="Proteomes" id="UP000248640"/>
    </source>
</evidence>
<dbReference type="InterPro" id="IPR001610">
    <property type="entry name" value="PAC"/>
</dbReference>
<protein>
    <submittedName>
        <fullName evidence="2">Putative MCP-type signal transduction protein</fullName>
    </submittedName>
</protein>
<dbReference type="InterPro" id="IPR013656">
    <property type="entry name" value="PAS_4"/>
</dbReference>
<dbReference type="CDD" id="cd11386">
    <property type="entry name" value="MCP_signal"/>
    <property type="match status" value="1"/>
</dbReference>
<dbReference type="PROSITE" id="PS50112">
    <property type="entry name" value="PAS"/>
    <property type="match status" value="1"/>
</dbReference>
<sequence length="452" mass="49397">MDTSDACFPEPSNMLFNAHKKTISTLQHTNAQQASLLDAIERSMAVIEFDLQGVVLRANDNFLKTMGFRAEQVVGQPHRMFCTPAFARSAEYNQLWTQLRNGQFQSGTFERVAGNGQSVWLEASYNPVRNDTGQVIKVVKYAMDVTPRLQAESEANAKLGAIDRAMAVIEFNLDGTILTANDNFLQRMGYTLSQIQGQHHRVFCKPELANSSAYSEFWKRLNQGELFSGQFERIDKNGQIVWLEANYNPVYDASGRLCKVVKFASDVTARVQQHAADAASATQAYHISINTRDIAEKGADVIQQTASGMRAIAADIDGSSQLIAKLGERSQQITAIVNTIRGIADQTNLLALNAAIEAARAGEQGRGFAVVADEVRQLAARTSGSTAEISSMIAMIQDETRQAIESMDGTRDRAALGVDLANRAGTVILQIREGTSEAVQAVSVFANERGNH</sequence>
<evidence type="ECO:0000256" key="1">
    <source>
        <dbReference type="ARBA" id="ARBA00022777"/>
    </source>
</evidence>
<dbReference type="PANTHER" id="PTHR24422">
    <property type="entry name" value="CHEMOTAXIS PROTEIN METHYLTRANSFERASE"/>
    <property type="match status" value="1"/>
</dbReference>
<dbReference type="NCBIfam" id="TIGR00229">
    <property type="entry name" value="sensory_box"/>
    <property type="match status" value="2"/>
</dbReference>
<dbReference type="Pfam" id="PF00015">
    <property type="entry name" value="MCPsignal"/>
    <property type="match status" value="1"/>
</dbReference>
<dbReference type="PROSITE" id="PS50113">
    <property type="entry name" value="PAC"/>
    <property type="match status" value="2"/>
</dbReference>
<dbReference type="SUPFAM" id="SSF58104">
    <property type="entry name" value="Methyl-accepting chemotaxis protein (MCP) signaling domain"/>
    <property type="match status" value="1"/>
</dbReference>
<reference evidence="2 3" key="1">
    <citation type="submission" date="2018-06" db="EMBL/GenBank/DDBJ databases">
        <authorList>
            <consortium name="Pathogen Informatics"/>
            <person name="Doyle S."/>
        </authorList>
    </citation>
    <scope>NUCLEOTIDE SEQUENCE [LARGE SCALE GENOMIC DNA]</scope>
    <source>
        <strain evidence="2 3">NCTC10038</strain>
    </source>
</reference>
<dbReference type="SUPFAM" id="SSF55785">
    <property type="entry name" value="PYP-like sensor domain (PAS domain)"/>
    <property type="match status" value="1"/>
</dbReference>
<dbReference type="SMART" id="SM00091">
    <property type="entry name" value="PAS"/>
    <property type="match status" value="2"/>
</dbReference>
<dbReference type="GO" id="GO:0016020">
    <property type="term" value="C:membrane"/>
    <property type="evidence" value="ECO:0007669"/>
    <property type="project" value="InterPro"/>
</dbReference>
<dbReference type="EMBL" id="LS483372">
    <property type="protein sequence ID" value="SQF93272.1"/>
    <property type="molecule type" value="Genomic_DNA"/>
</dbReference>
<keyword evidence="1" id="KW-0418">Kinase</keyword>
<dbReference type="CDD" id="cd00130">
    <property type="entry name" value="PAS"/>
    <property type="match status" value="2"/>
</dbReference>
<dbReference type="SMART" id="SM00283">
    <property type="entry name" value="MA"/>
    <property type="match status" value="1"/>
</dbReference>
<dbReference type="AlphaFoldDB" id="A0A3M3XR32"/>
<evidence type="ECO:0000313" key="2">
    <source>
        <dbReference type="EMBL" id="SQF93272.1"/>
    </source>
</evidence>
<dbReference type="InterPro" id="IPR004089">
    <property type="entry name" value="MCPsignal_dom"/>
</dbReference>
<accession>A0A3M3XR32</accession>
<dbReference type="PANTHER" id="PTHR24422:SF10">
    <property type="entry name" value="CHEMOTAXIS PROTEIN METHYLTRANSFERASE 2"/>
    <property type="match status" value="1"/>
</dbReference>
<dbReference type="GO" id="GO:0007165">
    <property type="term" value="P:signal transduction"/>
    <property type="evidence" value="ECO:0007669"/>
    <property type="project" value="InterPro"/>
</dbReference>
<name>A0A3M3XR32_PSEFL</name>
<dbReference type="SMART" id="SM00086">
    <property type="entry name" value="PAC"/>
    <property type="match status" value="2"/>
</dbReference>
<dbReference type="InterPro" id="IPR050903">
    <property type="entry name" value="Bact_Chemotaxis_MeTrfase"/>
</dbReference>
<dbReference type="Gene3D" id="3.30.450.20">
    <property type="entry name" value="PAS domain"/>
    <property type="match status" value="2"/>
</dbReference>
<dbReference type="InterPro" id="IPR035965">
    <property type="entry name" value="PAS-like_dom_sf"/>
</dbReference>